<reference evidence="2 3" key="1">
    <citation type="submission" date="2024-02" db="EMBL/GenBank/DDBJ databases">
        <title>High-quality chromosome-scale genome assembly of Pensacola bahiagrass (Paspalum notatum Flugge var. saurae).</title>
        <authorList>
            <person name="Vega J.M."/>
            <person name="Podio M."/>
            <person name="Orjuela J."/>
            <person name="Siena L.A."/>
            <person name="Pessino S.C."/>
            <person name="Combes M.C."/>
            <person name="Mariac C."/>
            <person name="Albertini E."/>
            <person name="Pupilli F."/>
            <person name="Ortiz J.P.A."/>
            <person name="Leblanc O."/>
        </authorList>
    </citation>
    <scope>NUCLEOTIDE SEQUENCE [LARGE SCALE GENOMIC DNA]</scope>
    <source>
        <strain evidence="2">R1</strain>
        <tissue evidence="2">Leaf</tissue>
    </source>
</reference>
<accession>A0AAQ3UHR7</accession>
<organism evidence="2 3">
    <name type="scientific">Paspalum notatum var. saurae</name>
    <dbReference type="NCBI Taxonomy" id="547442"/>
    <lineage>
        <taxon>Eukaryota</taxon>
        <taxon>Viridiplantae</taxon>
        <taxon>Streptophyta</taxon>
        <taxon>Embryophyta</taxon>
        <taxon>Tracheophyta</taxon>
        <taxon>Spermatophyta</taxon>
        <taxon>Magnoliopsida</taxon>
        <taxon>Liliopsida</taxon>
        <taxon>Poales</taxon>
        <taxon>Poaceae</taxon>
        <taxon>PACMAD clade</taxon>
        <taxon>Panicoideae</taxon>
        <taxon>Andropogonodae</taxon>
        <taxon>Paspaleae</taxon>
        <taxon>Paspalinae</taxon>
        <taxon>Paspalum</taxon>
    </lineage>
</organism>
<keyword evidence="3" id="KW-1185">Reference proteome</keyword>
<sequence length="94" mass="10229">MPRPPRAHAAPVILASASRAPGARPGHHSRSPAAHAAPTHAQRRWPRVLPSPCEHPNRARCSHPRPAPPPRAPLPSTHRRMPICLGWPRPHALA</sequence>
<dbReference type="AlphaFoldDB" id="A0AAQ3UHR7"/>
<protein>
    <submittedName>
        <fullName evidence="2">Uncharacterized protein</fullName>
    </submittedName>
</protein>
<proteinExistence type="predicted"/>
<name>A0AAQ3UHR7_PASNO</name>
<dbReference type="EMBL" id="CP144752">
    <property type="protein sequence ID" value="WVZ91583.1"/>
    <property type="molecule type" value="Genomic_DNA"/>
</dbReference>
<feature type="compositionally biased region" description="Low complexity" evidence="1">
    <location>
        <begin position="31"/>
        <end position="40"/>
    </location>
</feature>
<evidence type="ECO:0000256" key="1">
    <source>
        <dbReference type="SAM" id="MobiDB-lite"/>
    </source>
</evidence>
<evidence type="ECO:0000313" key="2">
    <source>
        <dbReference type="EMBL" id="WVZ91583.1"/>
    </source>
</evidence>
<dbReference type="Proteomes" id="UP001341281">
    <property type="component" value="Chromosome 08"/>
</dbReference>
<feature type="region of interest" description="Disordered" evidence="1">
    <location>
        <begin position="1"/>
        <end position="94"/>
    </location>
</feature>
<gene>
    <name evidence="2" type="ORF">U9M48_037733</name>
</gene>
<evidence type="ECO:0000313" key="3">
    <source>
        <dbReference type="Proteomes" id="UP001341281"/>
    </source>
</evidence>